<evidence type="ECO:0000313" key="1">
    <source>
        <dbReference type="EMBL" id="CAG8673879.1"/>
    </source>
</evidence>
<proteinExistence type="predicted"/>
<accession>A0ACA9NXN1</accession>
<evidence type="ECO:0000313" key="2">
    <source>
        <dbReference type="Proteomes" id="UP000789525"/>
    </source>
</evidence>
<comment type="caution">
    <text evidence="1">The sequence shown here is derived from an EMBL/GenBank/DDBJ whole genome shotgun (WGS) entry which is preliminary data.</text>
</comment>
<dbReference type="EMBL" id="CAJVPT010025176">
    <property type="protein sequence ID" value="CAG8673879.1"/>
    <property type="molecule type" value="Genomic_DNA"/>
</dbReference>
<gene>
    <name evidence="1" type="ORF">ACOLOM_LOCUS9056</name>
</gene>
<protein>
    <submittedName>
        <fullName evidence="1">5326_t:CDS:1</fullName>
    </submittedName>
</protein>
<organism evidence="1 2">
    <name type="scientific">Acaulospora colombiana</name>
    <dbReference type="NCBI Taxonomy" id="27376"/>
    <lineage>
        <taxon>Eukaryota</taxon>
        <taxon>Fungi</taxon>
        <taxon>Fungi incertae sedis</taxon>
        <taxon>Mucoromycota</taxon>
        <taxon>Glomeromycotina</taxon>
        <taxon>Glomeromycetes</taxon>
        <taxon>Diversisporales</taxon>
        <taxon>Acaulosporaceae</taxon>
        <taxon>Acaulospora</taxon>
    </lineage>
</organism>
<sequence>MSNRGDSGDESQGLTQFETHTSDDSQSLWPVNRILRESRSKYEVEWAGLDPETGKPWKPSWIPKEDCSDACIQDWKEEKRNEPSRTSSRPRNYSEERHPPGDAVLTSPIRKRVSGGLVPFVEVSKKRPRSPSPPKSRPSSKPISHDVRDEEEEEESQSARPIKKRKKLAVSPDESNSDDEQPSEIQSSAEKKRPNSEKGGYSKHQPPAKASAEVDTSQSLSSISVVPESQHIYEDQSETFTEPDQPISHPRKNPPVLRPIPHMTPTAFKARLEGPLSQIEEFTSPSPSPQPFKKQLEAASNRIKPLTTSASRGVQQRPTVNYESRSTNDVLSPTASVRLNSEPSPAIEVSRQEHTMKIAAKDATIAALEARISLLQEERERLEKRLQDDVSEHALAKHAFEEEIFGLTTALKQFGSLEPARVEAILSRDKVSSVLDTLQTDAGTDITMAPPPYVRSEEDEALITRLRAENAELQDMVVRIKAEKASSDAMVEQVREVALRAEAARTDMSRQLRIFKEVAQNAPKIAEEMFSSALAAAQAEVEQYKSQVLILEAQNLLTGDEIRKKAAKSDILAKKYQRSQKKQEALFEELTILEQERDRANTLAQELTLIISDIGNNTANESTFERIRNILRGDDEVEA</sequence>
<name>A0ACA9NXN1_9GLOM</name>
<reference evidence="1" key="1">
    <citation type="submission" date="2021-06" db="EMBL/GenBank/DDBJ databases">
        <authorList>
            <person name="Kallberg Y."/>
            <person name="Tangrot J."/>
            <person name="Rosling A."/>
        </authorList>
    </citation>
    <scope>NUCLEOTIDE SEQUENCE</scope>
    <source>
        <strain evidence="1">CL356</strain>
    </source>
</reference>
<feature type="non-terminal residue" evidence="1">
    <location>
        <position position="639"/>
    </location>
</feature>
<keyword evidence="2" id="KW-1185">Reference proteome</keyword>
<dbReference type="Proteomes" id="UP000789525">
    <property type="component" value="Unassembled WGS sequence"/>
</dbReference>